<name>A0A371AYK6_9FIRM</name>
<dbReference type="RefSeq" id="WP_115480907.1">
    <property type="nucleotide sequence ID" value="NZ_QRCT01000012.1"/>
</dbReference>
<dbReference type="InterPro" id="IPR001279">
    <property type="entry name" value="Metallo-B-lactamas"/>
</dbReference>
<dbReference type="GO" id="GO:0016787">
    <property type="term" value="F:hydrolase activity"/>
    <property type="evidence" value="ECO:0007669"/>
    <property type="project" value="UniProtKB-KW"/>
</dbReference>
<dbReference type="CDD" id="cd07721">
    <property type="entry name" value="yflN-like_MBL-fold"/>
    <property type="match status" value="1"/>
</dbReference>
<organism evidence="2 3">
    <name type="scientific">Anaerosacchariphilus polymeriproducens</name>
    <dbReference type="NCBI Taxonomy" id="1812858"/>
    <lineage>
        <taxon>Bacteria</taxon>
        <taxon>Bacillati</taxon>
        <taxon>Bacillota</taxon>
        <taxon>Clostridia</taxon>
        <taxon>Lachnospirales</taxon>
        <taxon>Lachnospiraceae</taxon>
        <taxon>Anaerosacchariphilus</taxon>
    </lineage>
</organism>
<sequence>MTELFTLPLLFEMEEMSFYIYPVVIKNNDSLIMVDVGYPMFLSDIEKAFDKIGLNIHNLTQVILTHYDHDHMGAANELIEKYPNIEVKCSKEQEPYILGKKKSLRLELAERNGETLKGDAKKFNDGFIQMLRSVKYLDNVTTLSDGDMICDGVKVIETPGHMPGHISLYFEPEKTLISGDMLVSEDGVLAIADKRFVLDEEEEIKSIEKIMNYDIEKIICYHGGEYSSNRIKEELRDIINNGYSN</sequence>
<dbReference type="OrthoDB" id="9761531at2"/>
<evidence type="ECO:0000259" key="1">
    <source>
        <dbReference type="SMART" id="SM00849"/>
    </source>
</evidence>
<feature type="domain" description="Metallo-beta-lactamase" evidence="1">
    <location>
        <begin position="19"/>
        <end position="222"/>
    </location>
</feature>
<dbReference type="InterPro" id="IPR036866">
    <property type="entry name" value="RibonucZ/Hydroxyglut_hydro"/>
</dbReference>
<dbReference type="PANTHER" id="PTHR42951:SF15">
    <property type="entry name" value="METALLO-BETA-LACTAMASE SUPERFAMILY PROTEIN"/>
    <property type="match status" value="1"/>
</dbReference>
<dbReference type="Proteomes" id="UP000255036">
    <property type="component" value="Unassembled WGS sequence"/>
</dbReference>
<dbReference type="PANTHER" id="PTHR42951">
    <property type="entry name" value="METALLO-BETA-LACTAMASE DOMAIN-CONTAINING"/>
    <property type="match status" value="1"/>
</dbReference>
<evidence type="ECO:0000313" key="3">
    <source>
        <dbReference type="Proteomes" id="UP000255036"/>
    </source>
</evidence>
<comment type="caution">
    <text evidence="2">The sequence shown here is derived from an EMBL/GenBank/DDBJ whole genome shotgun (WGS) entry which is preliminary data.</text>
</comment>
<dbReference type="SUPFAM" id="SSF56281">
    <property type="entry name" value="Metallo-hydrolase/oxidoreductase"/>
    <property type="match status" value="1"/>
</dbReference>
<dbReference type="AlphaFoldDB" id="A0A371AYK6"/>
<dbReference type="Gene3D" id="3.60.15.10">
    <property type="entry name" value="Ribonuclease Z/Hydroxyacylglutathione hydrolase-like"/>
    <property type="match status" value="1"/>
</dbReference>
<protein>
    <submittedName>
        <fullName evidence="2">MBL fold metallo-hydrolase</fullName>
    </submittedName>
</protein>
<proteinExistence type="predicted"/>
<dbReference type="SMART" id="SM00849">
    <property type="entry name" value="Lactamase_B"/>
    <property type="match status" value="1"/>
</dbReference>
<keyword evidence="2" id="KW-0378">Hydrolase</keyword>
<dbReference type="InterPro" id="IPR050855">
    <property type="entry name" value="NDM-1-like"/>
</dbReference>
<dbReference type="EMBL" id="QRCT01000012">
    <property type="protein sequence ID" value="RDU24675.1"/>
    <property type="molecule type" value="Genomic_DNA"/>
</dbReference>
<dbReference type="Pfam" id="PF00753">
    <property type="entry name" value="Lactamase_B"/>
    <property type="match status" value="1"/>
</dbReference>
<accession>A0A371AYK6</accession>
<keyword evidence="3" id="KW-1185">Reference proteome</keyword>
<reference evidence="2 3" key="1">
    <citation type="submission" date="2018-07" db="EMBL/GenBank/DDBJ databases">
        <title>Anaerosacharophilus polymeroproducens gen. nov. sp. nov., an anaerobic bacterium isolated from salt field.</title>
        <authorList>
            <person name="Kim W."/>
            <person name="Yang S.-H."/>
            <person name="Oh J."/>
            <person name="Lee J.-H."/>
            <person name="Kwon K.K."/>
        </authorList>
    </citation>
    <scope>NUCLEOTIDE SEQUENCE [LARGE SCALE GENOMIC DNA]</scope>
    <source>
        <strain evidence="2 3">MCWD5</strain>
    </source>
</reference>
<evidence type="ECO:0000313" key="2">
    <source>
        <dbReference type="EMBL" id="RDU24675.1"/>
    </source>
</evidence>
<gene>
    <name evidence="2" type="ORF">DWV06_04195</name>
</gene>